<evidence type="ECO:0000313" key="3">
    <source>
        <dbReference type="Proteomes" id="UP001152320"/>
    </source>
</evidence>
<dbReference type="PANTHER" id="PTHR31635:SF196">
    <property type="entry name" value="REVERSE TRANSCRIPTASE DOMAIN-CONTAINING PROTEIN-RELATED"/>
    <property type="match status" value="1"/>
</dbReference>
<comment type="caution">
    <text evidence="2">The sequence shown here is derived from an EMBL/GenBank/DDBJ whole genome shotgun (WGS) entry which is preliminary data.</text>
</comment>
<dbReference type="Gene3D" id="3.60.10.10">
    <property type="entry name" value="Endonuclease/exonuclease/phosphatase"/>
    <property type="match status" value="1"/>
</dbReference>
<accession>A0A9Q1BXI2</accession>
<dbReference type="InterPro" id="IPR005135">
    <property type="entry name" value="Endo/exonuclease/phosphatase"/>
</dbReference>
<dbReference type="AlphaFoldDB" id="A0A9Q1BXI2"/>
<name>A0A9Q1BXI2_HOLLE</name>
<reference evidence="2" key="1">
    <citation type="submission" date="2021-10" db="EMBL/GenBank/DDBJ databases">
        <title>Tropical sea cucumber genome reveals ecological adaptation and Cuvierian tubules defense mechanism.</title>
        <authorList>
            <person name="Chen T."/>
        </authorList>
    </citation>
    <scope>NUCLEOTIDE SEQUENCE</scope>
    <source>
        <strain evidence="2">Nanhai2018</strain>
        <tissue evidence="2">Muscle</tissue>
    </source>
</reference>
<gene>
    <name evidence="2" type="ORF">HOLleu_21599</name>
</gene>
<dbReference type="SUPFAM" id="SSF56219">
    <property type="entry name" value="DNase I-like"/>
    <property type="match status" value="1"/>
</dbReference>
<dbReference type="Pfam" id="PF03372">
    <property type="entry name" value="Exo_endo_phos"/>
    <property type="match status" value="1"/>
</dbReference>
<protein>
    <submittedName>
        <fullName evidence="2">LINE-1 retrotransposable element ORF2 protein</fullName>
    </submittedName>
</protein>
<feature type="domain" description="Reverse transcriptase" evidence="1">
    <location>
        <begin position="492"/>
        <end position="766"/>
    </location>
</feature>
<dbReference type="Pfam" id="PF00078">
    <property type="entry name" value="RVT_1"/>
    <property type="match status" value="1"/>
</dbReference>
<dbReference type="PROSITE" id="PS50878">
    <property type="entry name" value="RT_POL"/>
    <property type="match status" value="1"/>
</dbReference>
<proteinExistence type="predicted"/>
<keyword evidence="3" id="KW-1185">Reference proteome</keyword>
<dbReference type="SUPFAM" id="SSF56672">
    <property type="entry name" value="DNA/RNA polymerases"/>
    <property type="match status" value="1"/>
</dbReference>
<evidence type="ECO:0000313" key="2">
    <source>
        <dbReference type="EMBL" id="KAJ8034667.1"/>
    </source>
</evidence>
<dbReference type="CDD" id="cd01650">
    <property type="entry name" value="RT_nLTR_like"/>
    <property type="match status" value="1"/>
</dbReference>
<dbReference type="OrthoDB" id="416119at2759"/>
<dbReference type="GO" id="GO:0003824">
    <property type="term" value="F:catalytic activity"/>
    <property type="evidence" value="ECO:0007669"/>
    <property type="project" value="InterPro"/>
</dbReference>
<sequence>MDELNLISYNARGLRQNKKRRRLFSYLHRRKVDVIVLQETHSVSSDESFWTNEWGGTIYFSHGSSESCGVCVLFKPHLKLNIVKSYSHNLGRCVILDISLLEQTVTLVGIYGPNSDNPLFFREVAEIMGDFTCNNIIMCGDFNFVFNLDLDKKGGQARTNFRARNECLTMMTNYNLVDIWRERNPLSRSFTWSSNITHNIYCRLDFFLISHHLCHSVSNTSQSPGLQSDHAMIFLSYKLSNEKRGPGYWKLNNSLLNDQVYIDLISNIILEMCEDPSYENPSSLWESLKFKIRGASIKYSKSKARERCLRESALIDKIARLEHELFVHETEEIREALREAQNELLLYYDQKLQGTIIRSRARWVEQGERNTRYFLNLEKRNKSNNTIYKVKKANGIISSDNHVILNEIKSFYENLYKSEHCSPNVVFVDLPRKGLSREDAMTCEGILTLDECTKSLLSLSNDKSPGSDGLSANFYKKFWHLIGNLVVNSLNYSYLNHHLSVEQSRGIITLIPKPDKDTTLLKNYRPITLLNTDYKIGAKTIAARLKNVIPKLISSNQTGFIQGRFIGENIRYVLDLIDHSISYNIPGFMLMVDFEKAFDKLDWGFIRKTLAFFNFGDSFLNWFDTLYSDGTACVCNHGYSTGFFPIHRGVRQGCPLSPYLFILCAEVLSLYTNNSKNLKGIVIGGQETRLIQYADDTTFILDGNRNSLEEAIRILNVFKLSSGLTVNLDKCNLFPLGPYIRRQPAFIKNIAITVSLGPVTMLGITFTNNGDDLFRLNFLPKLSRLKSCLGLWSTRDLTPVGRSIIVKTLALSQLVYLFLVLPNPPQSFIKEVESLISNFIWSGNPDKIKRTSLLNNIDEGGLKVKDITTFMHSLKSTWIGRYCSNTKGVWKAFFDQNLAAFGNDLIIHCNCRQVDISRVPNIFVKQVLSAWVEASYHYPMDNFGNQVIWNNHHITINNKTLFYDFMYYNGVKFVSDLFDNMGNPLNFDSFKQKFNLNAFPFTLYWGSLIVFQEDGERLGVALRKFRTKLVFGYKRPSMRPRSLNSFTIKLSRKLSLNLLPLRSGVMKLYTLIHITGKIFGICLGSRCGRLKCRIFSFDFCIESCLQIDYCFLWVKSIQICVLFVRLRRRILITCFGDAAIHQSLY</sequence>
<dbReference type="PANTHER" id="PTHR31635">
    <property type="entry name" value="REVERSE TRANSCRIPTASE DOMAIN-CONTAINING PROTEIN-RELATED"/>
    <property type="match status" value="1"/>
</dbReference>
<dbReference type="InterPro" id="IPR000477">
    <property type="entry name" value="RT_dom"/>
</dbReference>
<organism evidence="2 3">
    <name type="scientific">Holothuria leucospilota</name>
    <name type="common">Black long sea cucumber</name>
    <name type="synonym">Mertensiothuria leucospilota</name>
    <dbReference type="NCBI Taxonomy" id="206669"/>
    <lineage>
        <taxon>Eukaryota</taxon>
        <taxon>Metazoa</taxon>
        <taxon>Echinodermata</taxon>
        <taxon>Eleutherozoa</taxon>
        <taxon>Echinozoa</taxon>
        <taxon>Holothuroidea</taxon>
        <taxon>Aspidochirotacea</taxon>
        <taxon>Aspidochirotida</taxon>
        <taxon>Holothuriidae</taxon>
        <taxon>Holothuria</taxon>
    </lineage>
</organism>
<dbReference type="InterPro" id="IPR036691">
    <property type="entry name" value="Endo/exonu/phosph_ase_sf"/>
</dbReference>
<dbReference type="EMBL" id="JAIZAY010000010">
    <property type="protein sequence ID" value="KAJ8034667.1"/>
    <property type="molecule type" value="Genomic_DNA"/>
</dbReference>
<dbReference type="Proteomes" id="UP001152320">
    <property type="component" value="Chromosome 10"/>
</dbReference>
<evidence type="ECO:0000259" key="1">
    <source>
        <dbReference type="PROSITE" id="PS50878"/>
    </source>
</evidence>
<dbReference type="InterPro" id="IPR043502">
    <property type="entry name" value="DNA/RNA_pol_sf"/>
</dbReference>
<dbReference type="CDD" id="cd09076">
    <property type="entry name" value="L1-EN"/>
    <property type="match status" value="1"/>
</dbReference>